<dbReference type="Pfam" id="PF12900">
    <property type="entry name" value="Pyridox_ox_2"/>
    <property type="match status" value="1"/>
</dbReference>
<sequence length="163" mass="18483">MENISNLECLLQASHPSPGSVAAMSDVNGPVQELTEAESRERLARTTLGRVVVRRGDDLDIFPINYVTNGENLYFRTAEGNKLFTITLNHDVLFEVDEVRDGVAWSVVVRGDAELVQDFKEIQEVDELDLKPWVPTLKYNYVRITPNEITGREFQLGEEPARY</sequence>
<keyword evidence="2" id="KW-1185">Reference proteome</keyword>
<accession>Q8FMS0</accession>
<reference evidence="1 2" key="1">
    <citation type="journal article" date="2003" name="Genome Res.">
        <title>Comparative complete genome sequence analysis of the amino acid replacements responsible for the thermostability of Corynebacterium efficiens.</title>
        <authorList>
            <person name="Nishio Y."/>
            <person name="Nakamura Y."/>
            <person name="Kawarabayasi Y."/>
            <person name="Usuda Y."/>
            <person name="Kimura E."/>
            <person name="Sugimoto S."/>
            <person name="Matsui K."/>
            <person name="Yamagishi A."/>
            <person name="Kikuchi H."/>
            <person name="Ikeo K."/>
            <person name="Gojobori T."/>
        </authorList>
    </citation>
    <scope>NUCLEOTIDE SEQUENCE [LARGE SCALE GENOMIC DNA]</scope>
    <source>
        <strain evidence="2">DSM 44549 / YS-314 / AJ 12310 / JCM 11189 / NBRC 100395</strain>
    </source>
</reference>
<dbReference type="KEGG" id="cef:CE2430"/>
<proteinExistence type="predicted"/>
<dbReference type="HOGENOM" id="CLU_127487_0_1_11"/>
<dbReference type="eggNOG" id="COG3467">
    <property type="taxonomic scope" value="Bacteria"/>
</dbReference>
<dbReference type="Proteomes" id="UP000001409">
    <property type="component" value="Chromosome"/>
</dbReference>
<dbReference type="EMBL" id="BA000035">
    <property type="protein sequence ID" value="BAC19240.1"/>
    <property type="molecule type" value="Genomic_DNA"/>
</dbReference>
<evidence type="ECO:0000313" key="2">
    <source>
        <dbReference type="Proteomes" id="UP000001409"/>
    </source>
</evidence>
<dbReference type="InterPro" id="IPR012349">
    <property type="entry name" value="Split_barrel_FMN-bd"/>
</dbReference>
<dbReference type="InterPro" id="IPR024747">
    <property type="entry name" value="Pyridox_Oxase-rel"/>
</dbReference>
<dbReference type="STRING" id="196164.gene:10742868"/>
<evidence type="ECO:0008006" key="3">
    <source>
        <dbReference type="Google" id="ProtNLM"/>
    </source>
</evidence>
<dbReference type="Gene3D" id="2.30.110.10">
    <property type="entry name" value="Electron Transport, Fmn-binding Protein, Chain A"/>
    <property type="match status" value="1"/>
</dbReference>
<organism evidence="1 2">
    <name type="scientific">Corynebacterium efficiens (strain DSM 44549 / YS-314 / AJ 12310 / JCM 11189 / NBRC 100395)</name>
    <dbReference type="NCBI Taxonomy" id="196164"/>
    <lineage>
        <taxon>Bacteria</taxon>
        <taxon>Bacillati</taxon>
        <taxon>Actinomycetota</taxon>
        <taxon>Actinomycetes</taxon>
        <taxon>Mycobacteriales</taxon>
        <taxon>Corynebacteriaceae</taxon>
        <taxon>Corynebacterium</taxon>
    </lineage>
</organism>
<evidence type="ECO:0000313" key="1">
    <source>
        <dbReference type="EMBL" id="BAC19240.1"/>
    </source>
</evidence>
<name>Q8FMS0_COREF</name>
<dbReference type="AlphaFoldDB" id="Q8FMS0"/>
<dbReference type="SUPFAM" id="SSF50475">
    <property type="entry name" value="FMN-binding split barrel"/>
    <property type="match status" value="1"/>
</dbReference>
<protein>
    <recommendedName>
        <fullName evidence="3">Pyridoxamine 5'-phosphate oxidase putative domain-containing protein</fullName>
    </recommendedName>
</protein>